<name>I0IEJ1_PHYMF</name>
<dbReference type="InterPro" id="IPR036409">
    <property type="entry name" value="Aldolase_II/adducin_N_sf"/>
</dbReference>
<evidence type="ECO:0000313" key="3">
    <source>
        <dbReference type="Proteomes" id="UP000007881"/>
    </source>
</evidence>
<dbReference type="Gene3D" id="3.40.225.10">
    <property type="entry name" value="Class II aldolase/adducin N-terminal domain"/>
    <property type="match status" value="1"/>
</dbReference>
<dbReference type="SUPFAM" id="SSF53639">
    <property type="entry name" value="AraD/HMP-PK domain-like"/>
    <property type="match status" value="1"/>
</dbReference>
<organism evidence="2 3">
    <name type="scientific">Phycisphaera mikurensis (strain NBRC 102666 / KCTC 22515 / FYK2301M01)</name>
    <dbReference type="NCBI Taxonomy" id="1142394"/>
    <lineage>
        <taxon>Bacteria</taxon>
        <taxon>Pseudomonadati</taxon>
        <taxon>Planctomycetota</taxon>
        <taxon>Phycisphaerae</taxon>
        <taxon>Phycisphaerales</taxon>
        <taxon>Phycisphaeraceae</taxon>
        <taxon>Phycisphaera</taxon>
    </lineage>
</organism>
<protein>
    <recommendedName>
        <fullName evidence="1">Class II aldolase/adducin N-terminal domain-containing protein</fullName>
    </recommendedName>
</protein>
<proteinExistence type="predicted"/>
<reference evidence="2 3" key="1">
    <citation type="submission" date="2012-02" db="EMBL/GenBank/DDBJ databases">
        <title>Complete genome sequence of Phycisphaera mikurensis NBRC 102666.</title>
        <authorList>
            <person name="Ankai A."/>
            <person name="Hosoyama A."/>
            <person name="Terui Y."/>
            <person name="Sekine M."/>
            <person name="Fukai R."/>
            <person name="Kato Y."/>
            <person name="Nakamura S."/>
            <person name="Yamada-Narita S."/>
            <person name="Kawakoshi A."/>
            <person name="Fukunaga Y."/>
            <person name="Yamazaki S."/>
            <person name="Fujita N."/>
        </authorList>
    </citation>
    <scope>NUCLEOTIDE SEQUENCE [LARGE SCALE GENOMIC DNA]</scope>
    <source>
        <strain evidence="3">NBRC 102666 / KCTC 22515 / FYK2301M01</strain>
    </source>
</reference>
<sequence length="359" mass="36839">MSGRLDELVALSRGFGSRPGFALAGGGNTSLKTADRLWVKASGHRLAAIDASGFVELDRGKLEAMLDAADWPEEPAAREALFVERVMAARVDPAAGRPSVEALLHHLLPERFVVHTHPTAVNALACCVRGGALAEEHLGPSALWQPYADPGLTLALDLRARLGGGRGGVVLMENHGLIVSGADAEAIEDATSSLLRDLPAADAAGFGGDPLPADRRTLAEIAATVRGLAADRAVVPFETLAVRGLVATTGGRAAALAGPLTPDQIVYCGGFPAFVEAGGSLGAAVAAGPRIVLIAGRGGLAIHATKKQAATAAAVYDDAAQVMLAAHALGGVKTMTPAHRVFIEQWEAESHRQQVAADA</sequence>
<keyword evidence="3" id="KW-1185">Reference proteome</keyword>
<accession>I0IEJ1</accession>
<dbReference type="EMBL" id="AP012338">
    <property type="protein sequence ID" value="BAM03679.1"/>
    <property type="molecule type" value="Genomic_DNA"/>
</dbReference>
<dbReference type="RefSeq" id="WP_014436897.1">
    <property type="nucleotide sequence ID" value="NC_017080.1"/>
</dbReference>
<dbReference type="Pfam" id="PF00596">
    <property type="entry name" value="Aldolase_II"/>
    <property type="match status" value="1"/>
</dbReference>
<dbReference type="Proteomes" id="UP000007881">
    <property type="component" value="Chromosome"/>
</dbReference>
<dbReference type="KEGG" id="phm:PSMK_15200"/>
<dbReference type="STRING" id="1142394.PSMK_15200"/>
<dbReference type="InterPro" id="IPR001303">
    <property type="entry name" value="Aldolase_II/adducin_N"/>
</dbReference>
<evidence type="ECO:0000313" key="2">
    <source>
        <dbReference type="EMBL" id="BAM03679.1"/>
    </source>
</evidence>
<dbReference type="SMART" id="SM01007">
    <property type="entry name" value="Aldolase_II"/>
    <property type="match status" value="1"/>
</dbReference>
<dbReference type="OrthoDB" id="9774430at2"/>
<dbReference type="HOGENOM" id="CLU_066010_0_0_0"/>
<evidence type="ECO:0000259" key="1">
    <source>
        <dbReference type="SMART" id="SM01007"/>
    </source>
</evidence>
<dbReference type="AlphaFoldDB" id="I0IEJ1"/>
<gene>
    <name evidence="2" type="ordered locus">PSMK_15200</name>
</gene>
<feature type="domain" description="Class II aldolase/adducin N-terminal" evidence="1">
    <location>
        <begin position="7"/>
        <end position="195"/>
    </location>
</feature>
<dbReference type="eggNOG" id="COG3347">
    <property type="taxonomic scope" value="Bacteria"/>
</dbReference>